<keyword evidence="11" id="KW-1185">Reference proteome</keyword>
<proteinExistence type="inferred from homology"/>
<evidence type="ECO:0000256" key="1">
    <source>
        <dbReference type="ARBA" id="ARBA00004635"/>
    </source>
</evidence>
<evidence type="ECO:0000256" key="2">
    <source>
        <dbReference type="ARBA" id="ARBA00007886"/>
    </source>
</evidence>
<keyword evidence="6" id="KW-0564">Palmitate</keyword>
<sequence length="386" mass="43409">MKRLLSQLLLLSLILQLVGCWDRREINDLAIVTASGFDIQGEDEYLITAQAPIPGAMGGTGGGGGGTSGGAMFYLDAGIGKSVRQANQDLQKRMARRLMFGHRRVVVFGEDLAKVGLRETLDVLTRTREARLNTQLFIAKGKANEVLAALPQLENLSSEAIREQGVNTYYLTLEDFLTDYQRTGDDPLLPVLQTVKNKAPNPELQEDQIEISQFAVFKEDKIAFMTDEKQTVAATFLIEKMKGKTYSVEWESGVVTDLLIKQQSKKMSYTIKDNMPVFQITVNLKGNVLEDQKGLNFEEREAMEQLNKQINKQVETEMNNLLDETLSKGIDTFGFGWLLHRRDREKWANEWKDSWRTLLPTLTYEVKVNSSIEFTGLVTEGIGIGE</sequence>
<feature type="domain" description="Spore germination GerAC-like C-terminal" evidence="8">
    <location>
        <begin position="213"/>
        <end position="376"/>
    </location>
</feature>
<dbReference type="InterPro" id="IPR046953">
    <property type="entry name" value="Spore_GerAC-like_C"/>
</dbReference>
<dbReference type="Pfam" id="PF25198">
    <property type="entry name" value="Spore_GerAC_N"/>
    <property type="match status" value="1"/>
</dbReference>
<comment type="caution">
    <text evidence="10">The sequence shown here is derived from an EMBL/GenBank/DDBJ whole genome shotgun (WGS) entry which is preliminary data.</text>
</comment>
<keyword evidence="4" id="KW-0732">Signal</keyword>
<evidence type="ECO:0000259" key="8">
    <source>
        <dbReference type="Pfam" id="PF05504"/>
    </source>
</evidence>
<dbReference type="InterPro" id="IPR038501">
    <property type="entry name" value="Spore_GerAC_C_sf"/>
</dbReference>
<dbReference type="InterPro" id="IPR008844">
    <property type="entry name" value="Spore_GerAC-like"/>
</dbReference>
<evidence type="ECO:0000313" key="11">
    <source>
        <dbReference type="Proteomes" id="UP000678228"/>
    </source>
</evidence>
<dbReference type="GO" id="GO:0016020">
    <property type="term" value="C:membrane"/>
    <property type="evidence" value="ECO:0007669"/>
    <property type="project" value="UniProtKB-SubCell"/>
</dbReference>
<keyword evidence="3" id="KW-0309">Germination</keyword>
<gene>
    <name evidence="10" type="ORF">J7W16_17605</name>
</gene>
<comment type="similarity">
    <text evidence="2">Belongs to the GerABKC lipoprotein family.</text>
</comment>
<feature type="domain" description="Spore germination protein N-terminal" evidence="9">
    <location>
        <begin position="22"/>
        <end position="193"/>
    </location>
</feature>
<evidence type="ECO:0000256" key="5">
    <source>
        <dbReference type="ARBA" id="ARBA00023136"/>
    </source>
</evidence>
<dbReference type="PANTHER" id="PTHR35789">
    <property type="entry name" value="SPORE GERMINATION PROTEIN B3"/>
    <property type="match status" value="1"/>
</dbReference>
<keyword evidence="5" id="KW-0472">Membrane</keyword>
<dbReference type="GO" id="GO:0009847">
    <property type="term" value="P:spore germination"/>
    <property type="evidence" value="ECO:0007669"/>
    <property type="project" value="InterPro"/>
</dbReference>
<evidence type="ECO:0000256" key="6">
    <source>
        <dbReference type="ARBA" id="ARBA00023139"/>
    </source>
</evidence>
<dbReference type="Proteomes" id="UP000678228">
    <property type="component" value="Unassembled WGS sequence"/>
</dbReference>
<dbReference type="InterPro" id="IPR057336">
    <property type="entry name" value="GerAC_N"/>
</dbReference>
<organism evidence="10 11">
    <name type="scientific">Halalkalibacter suaedae</name>
    <dbReference type="NCBI Taxonomy" id="2822140"/>
    <lineage>
        <taxon>Bacteria</taxon>
        <taxon>Bacillati</taxon>
        <taxon>Bacillota</taxon>
        <taxon>Bacilli</taxon>
        <taxon>Bacillales</taxon>
        <taxon>Bacillaceae</taxon>
        <taxon>Halalkalibacter</taxon>
    </lineage>
</organism>
<evidence type="ECO:0000256" key="3">
    <source>
        <dbReference type="ARBA" id="ARBA00022544"/>
    </source>
</evidence>
<evidence type="ECO:0000256" key="7">
    <source>
        <dbReference type="ARBA" id="ARBA00023288"/>
    </source>
</evidence>
<name>A0A940WY79_9BACI</name>
<dbReference type="PANTHER" id="PTHR35789:SF1">
    <property type="entry name" value="SPORE GERMINATION PROTEIN B3"/>
    <property type="match status" value="1"/>
</dbReference>
<evidence type="ECO:0000259" key="9">
    <source>
        <dbReference type="Pfam" id="PF25198"/>
    </source>
</evidence>
<comment type="subcellular location">
    <subcellularLocation>
        <location evidence="1">Membrane</location>
        <topology evidence="1">Lipid-anchor</topology>
    </subcellularLocation>
</comment>
<dbReference type="Gene3D" id="3.30.300.210">
    <property type="entry name" value="Nutrient germinant receptor protein C, domain 3"/>
    <property type="match status" value="1"/>
</dbReference>
<dbReference type="RefSeq" id="WP_210598789.1">
    <property type="nucleotide sequence ID" value="NZ_JAGKSQ010000008.1"/>
</dbReference>
<protein>
    <submittedName>
        <fullName evidence="10">Ger(X)C family spore germination protein</fullName>
    </submittedName>
</protein>
<accession>A0A940WY79</accession>
<evidence type="ECO:0000256" key="4">
    <source>
        <dbReference type="ARBA" id="ARBA00022729"/>
    </source>
</evidence>
<evidence type="ECO:0000313" key="10">
    <source>
        <dbReference type="EMBL" id="MBP3952942.1"/>
    </source>
</evidence>
<dbReference type="EMBL" id="JAGKSQ010000008">
    <property type="protein sequence ID" value="MBP3952942.1"/>
    <property type="molecule type" value="Genomic_DNA"/>
</dbReference>
<keyword evidence="7" id="KW-0449">Lipoprotein</keyword>
<dbReference type="AlphaFoldDB" id="A0A940WY79"/>
<reference evidence="10" key="1">
    <citation type="submission" date="2021-03" db="EMBL/GenBank/DDBJ databases">
        <title>Bacillus suaedae sp. nov., isolated from Suaeda aralocaspica.</title>
        <authorList>
            <person name="Lei R.F.R."/>
        </authorList>
    </citation>
    <scope>NUCLEOTIDE SEQUENCE</scope>
    <source>
        <strain evidence="10">YZJH907-2</strain>
    </source>
</reference>
<dbReference type="Pfam" id="PF05504">
    <property type="entry name" value="Spore_GerAC"/>
    <property type="match status" value="1"/>
</dbReference>
<dbReference type="NCBIfam" id="TIGR02887">
    <property type="entry name" value="spore_ger_x_C"/>
    <property type="match status" value="1"/>
</dbReference>